<evidence type="ECO:0000313" key="7">
    <source>
        <dbReference type="Proteomes" id="UP000774617"/>
    </source>
</evidence>
<dbReference type="Gene3D" id="4.10.240.10">
    <property type="entry name" value="Zn(2)-C6 fungal-type DNA-binding domain"/>
    <property type="match status" value="1"/>
</dbReference>
<feature type="compositionally biased region" description="Polar residues" evidence="4">
    <location>
        <begin position="19"/>
        <end position="28"/>
    </location>
</feature>
<dbReference type="InterPro" id="IPR001138">
    <property type="entry name" value="Zn2Cys6_DnaBD"/>
</dbReference>
<evidence type="ECO:0000259" key="5">
    <source>
        <dbReference type="PROSITE" id="PS50048"/>
    </source>
</evidence>
<gene>
    <name evidence="6" type="ORF">B0J12DRAFT_635307</name>
</gene>
<protein>
    <recommendedName>
        <fullName evidence="5">Zn(2)-C6 fungal-type domain-containing protein</fullName>
    </recommendedName>
</protein>
<dbReference type="InterPro" id="IPR053187">
    <property type="entry name" value="Notoamide_regulator"/>
</dbReference>
<dbReference type="PANTHER" id="PTHR47256">
    <property type="entry name" value="ZN(II)2CYS6 TRANSCRIPTION FACTOR (EUROFUNG)-RELATED"/>
    <property type="match status" value="1"/>
</dbReference>
<dbReference type="PROSITE" id="PS50048">
    <property type="entry name" value="ZN2_CY6_FUNGAL_2"/>
    <property type="match status" value="1"/>
</dbReference>
<dbReference type="InterPro" id="IPR036864">
    <property type="entry name" value="Zn2-C6_fun-type_DNA-bd_sf"/>
</dbReference>
<feature type="domain" description="Zn(2)-C6 fungal-type" evidence="5">
    <location>
        <begin position="57"/>
        <end position="90"/>
    </location>
</feature>
<evidence type="ECO:0000256" key="3">
    <source>
        <dbReference type="SAM" id="Coils"/>
    </source>
</evidence>
<evidence type="ECO:0000256" key="1">
    <source>
        <dbReference type="ARBA" id="ARBA00022723"/>
    </source>
</evidence>
<feature type="compositionally biased region" description="Basic residues" evidence="4">
    <location>
        <begin position="35"/>
        <end position="50"/>
    </location>
</feature>
<keyword evidence="2" id="KW-0539">Nucleus</keyword>
<reference evidence="6 7" key="1">
    <citation type="journal article" date="2021" name="Nat. Commun.">
        <title>Genetic determinants of endophytism in the Arabidopsis root mycobiome.</title>
        <authorList>
            <person name="Mesny F."/>
            <person name="Miyauchi S."/>
            <person name="Thiergart T."/>
            <person name="Pickel B."/>
            <person name="Atanasova L."/>
            <person name="Karlsson M."/>
            <person name="Huettel B."/>
            <person name="Barry K.W."/>
            <person name="Haridas S."/>
            <person name="Chen C."/>
            <person name="Bauer D."/>
            <person name="Andreopoulos W."/>
            <person name="Pangilinan J."/>
            <person name="LaButti K."/>
            <person name="Riley R."/>
            <person name="Lipzen A."/>
            <person name="Clum A."/>
            <person name="Drula E."/>
            <person name="Henrissat B."/>
            <person name="Kohler A."/>
            <person name="Grigoriev I.V."/>
            <person name="Martin F.M."/>
            <person name="Hacquard S."/>
        </authorList>
    </citation>
    <scope>NUCLEOTIDE SEQUENCE [LARGE SCALE GENOMIC DNA]</scope>
    <source>
        <strain evidence="6 7">MPI-SDFR-AT-0080</strain>
    </source>
</reference>
<evidence type="ECO:0000256" key="4">
    <source>
        <dbReference type="SAM" id="MobiDB-lite"/>
    </source>
</evidence>
<dbReference type="InterPro" id="IPR007219">
    <property type="entry name" value="XnlR_reg_dom"/>
</dbReference>
<dbReference type="SMART" id="SM00066">
    <property type="entry name" value="GAL4"/>
    <property type="match status" value="1"/>
</dbReference>
<evidence type="ECO:0000313" key="6">
    <source>
        <dbReference type="EMBL" id="KAH7021764.1"/>
    </source>
</evidence>
<proteinExistence type="predicted"/>
<sequence length="683" mass="77382">MVPFRDLRPSSDAIRSPDAQASPTASSGTGDGSSKLHHGNPGRVRKRRPPAHMSQNACTNCKRARAKCDGQEPGPCSRCFSRELGDQCHYEVNAKMAKEEMVRRIKSLEQQNAELQRSVREKDYQIETIFQALKSNTCGPEALARLRSDQSYQELVAWLGASPFRDVSRLSPGSKSKLANILQEHEDSMRLDAGSQFPEGVNHVRWTFASHNLTNHLMNLFFTWVHPIHMLFSEQYFMRSFSEGDRRYCSPALVNMLCAMGCFYHVDRGGDDSQPKTLLKQFFERGLAEVANEDPKSLTFASTYAIVFLVELSSNQARKATSHLRLAVESLAMLDKTAYSEEAVALTARGIHTLSALWAALTYQMPVTALSPPNLMLNVVKMDKANSYWQPYRTFQDKATARVPSQAIATSEEMMKLGQIVYETVAIYCGRNESVTAHTVMYLYRRYLGWKKALPLPLSVTSDGVTISDPLPHVLSLHIHFHVALCQLFRPLLEIEALPSTTRLLLYTITVESARDGLRLLERYRTLYHRYQNPLLAFCVVHICETLMRGGAVIDDDRQRVIQFALETKHECLANFAYVGPLQYMFCQTVLEEGLPLPKDLHKLMDGRTVYGPEEILDACERVSLNHPYSMLRGRVDRFLGMDFEREWKQFIETQGAGPNQWAIDGWPTSHSASTETPRRDLK</sequence>
<dbReference type="EMBL" id="JAGTJR010000064">
    <property type="protein sequence ID" value="KAH7021764.1"/>
    <property type="molecule type" value="Genomic_DNA"/>
</dbReference>
<dbReference type="SUPFAM" id="SSF57701">
    <property type="entry name" value="Zn2/Cys6 DNA-binding domain"/>
    <property type="match status" value="1"/>
</dbReference>
<dbReference type="CDD" id="cd00067">
    <property type="entry name" value="GAL4"/>
    <property type="match status" value="1"/>
</dbReference>
<feature type="region of interest" description="Disordered" evidence="4">
    <location>
        <begin position="1"/>
        <end position="55"/>
    </location>
</feature>
<keyword evidence="7" id="KW-1185">Reference proteome</keyword>
<dbReference type="CDD" id="cd12148">
    <property type="entry name" value="fungal_TF_MHR"/>
    <property type="match status" value="1"/>
</dbReference>
<feature type="coiled-coil region" evidence="3">
    <location>
        <begin position="91"/>
        <end position="125"/>
    </location>
</feature>
<evidence type="ECO:0000256" key="2">
    <source>
        <dbReference type="ARBA" id="ARBA00023242"/>
    </source>
</evidence>
<dbReference type="PROSITE" id="PS00463">
    <property type="entry name" value="ZN2_CY6_FUNGAL_1"/>
    <property type="match status" value="1"/>
</dbReference>
<feature type="region of interest" description="Disordered" evidence="4">
    <location>
        <begin position="662"/>
        <end position="683"/>
    </location>
</feature>
<dbReference type="Proteomes" id="UP000774617">
    <property type="component" value="Unassembled WGS sequence"/>
</dbReference>
<dbReference type="Pfam" id="PF04082">
    <property type="entry name" value="Fungal_trans"/>
    <property type="match status" value="1"/>
</dbReference>
<name>A0ABQ8FVC2_9PEZI</name>
<keyword evidence="1" id="KW-0479">Metal-binding</keyword>
<organism evidence="6 7">
    <name type="scientific">Macrophomina phaseolina</name>
    <dbReference type="NCBI Taxonomy" id="35725"/>
    <lineage>
        <taxon>Eukaryota</taxon>
        <taxon>Fungi</taxon>
        <taxon>Dikarya</taxon>
        <taxon>Ascomycota</taxon>
        <taxon>Pezizomycotina</taxon>
        <taxon>Dothideomycetes</taxon>
        <taxon>Dothideomycetes incertae sedis</taxon>
        <taxon>Botryosphaeriales</taxon>
        <taxon>Botryosphaeriaceae</taxon>
        <taxon>Macrophomina</taxon>
    </lineage>
</organism>
<keyword evidence="3" id="KW-0175">Coiled coil</keyword>
<dbReference type="PANTHER" id="PTHR47256:SF1">
    <property type="entry name" value="ZN(II)2CYS6 TRANSCRIPTION FACTOR (EUROFUNG)"/>
    <property type="match status" value="1"/>
</dbReference>
<dbReference type="Pfam" id="PF00172">
    <property type="entry name" value="Zn_clus"/>
    <property type="match status" value="1"/>
</dbReference>
<comment type="caution">
    <text evidence="6">The sequence shown here is derived from an EMBL/GenBank/DDBJ whole genome shotgun (WGS) entry which is preliminary data.</text>
</comment>
<accession>A0ABQ8FVC2</accession>